<comment type="caution">
    <text evidence="1">The sequence shown here is derived from an EMBL/GenBank/DDBJ whole genome shotgun (WGS) entry which is preliminary data.</text>
</comment>
<dbReference type="EMBL" id="BART01020103">
    <property type="protein sequence ID" value="GAH00136.1"/>
    <property type="molecule type" value="Genomic_DNA"/>
</dbReference>
<name>X1BWF9_9ZZZZ</name>
<sequence length="40" mass="4632">MPNSSPEGIVRAITKENNLSVNNFRSFFMFEREILAKDKT</sequence>
<dbReference type="AlphaFoldDB" id="X1BWF9"/>
<evidence type="ECO:0000313" key="1">
    <source>
        <dbReference type="EMBL" id="GAH00136.1"/>
    </source>
</evidence>
<proteinExistence type="predicted"/>
<accession>X1BWF9</accession>
<protein>
    <submittedName>
        <fullName evidence="1">Uncharacterized protein</fullName>
    </submittedName>
</protein>
<reference evidence="1" key="1">
    <citation type="journal article" date="2014" name="Front. Microbiol.">
        <title>High frequency of phylogenetically diverse reductive dehalogenase-homologous genes in deep subseafloor sedimentary metagenomes.</title>
        <authorList>
            <person name="Kawai M."/>
            <person name="Futagami T."/>
            <person name="Toyoda A."/>
            <person name="Takaki Y."/>
            <person name="Nishi S."/>
            <person name="Hori S."/>
            <person name="Arai W."/>
            <person name="Tsubouchi T."/>
            <person name="Morono Y."/>
            <person name="Uchiyama I."/>
            <person name="Ito T."/>
            <person name="Fujiyama A."/>
            <person name="Inagaki F."/>
            <person name="Takami H."/>
        </authorList>
    </citation>
    <scope>NUCLEOTIDE SEQUENCE</scope>
    <source>
        <strain evidence="1">Expedition CK06-06</strain>
    </source>
</reference>
<gene>
    <name evidence="1" type="ORF">S01H4_37427</name>
</gene>
<organism evidence="1">
    <name type="scientific">marine sediment metagenome</name>
    <dbReference type="NCBI Taxonomy" id="412755"/>
    <lineage>
        <taxon>unclassified sequences</taxon>
        <taxon>metagenomes</taxon>
        <taxon>ecological metagenomes</taxon>
    </lineage>
</organism>